<protein>
    <submittedName>
        <fullName evidence="13">Kinesin-like protein KIF2A</fullName>
    </submittedName>
</protein>
<keyword evidence="4" id="KW-0547">Nucleotide-binding</keyword>
<evidence type="ECO:0000256" key="2">
    <source>
        <dbReference type="ARBA" id="ARBA00022490"/>
    </source>
</evidence>
<evidence type="ECO:0000256" key="3">
    <source>
        <dbReference type="ARBA" id="ARBA00022701"/>
    </source>
</evidence>
<dbReference type="InterPro" id="IPR001752">
    <property type="entry name" value="Kinesin_motor_dom"/>
</dbReference>
<evidence type="ECO:0000256" key="10">
    <source>
        <dbReference type="SAM" id="MobiDB-lite"/>
    </source>
</evidence>
<dbReference type="PANTHER" id="PTHR47971:SF24">
    <property type="entry name" value="KINESIN-LIKE PROTEIN"/>
    <property type="match status" value="1"/>
</dbReference>
<accession>A0ABM0RRV5</accession>
<dbReference type="PROSITE" id="PS50067">
    <property type="entry name" value="KINESIN_MOTOR_2"/>
    <property type="match status" value="1"/>
</dbReference>
<keyword evidence="7" id="KW-0505">Motor protein</keyword>
<dbReference type="InterPro" id="IPR027417">
    <property type="entry name" value="P-loop_NTPase"/>
</dbReference>
<dbReference type="SUPFAM" id="SSF52540">
    <property type="entry name" value="P-loop containing nucleoside triphosphate hydrolases"/>
    <property type="match status" value="1"/>
</dbReference>
<evidence type="ECO:0000313" key="12">
    <source>
        <dbReference type="Proteomes" id="UP000694923"/>
    </source>
</evidence>
<keyword evidence="6" id="KW-0175">Coiled coil</keyword>
<feature type="compositionally biased region" description="Gly residues" evidence="10">
    <location>
        <begin position="377"/>
        <end position="406"/>
    </location>
</feature>
<feature type="compositionally biased region" description="Basic and acidic residues" evidence="10">
    <location>
        <begin position="91"/>
        <end position="118"/>
    </location>
</feature>
<sequence length="406" mass="41982">MVTSLNEDNESVTVEWIENGDTKGKEIDLESIFSLNPDLVPDEEIEPSPETPPPPTSSAKVNKIVKNRRTVASVKNEPPPRDNRARRKSNCVKEVEKLQEKREKRRLQQQELREKRAQDVDATNPNYEIMCMIRDFRGSLDYRPLTTADPIDEHRICVCVRKRPLNKKETQMKDLDVITIPSKDVVMVHEPKQKVDLTRYLENQTFRFDYAFDDSAPNEMVYSYTGNFLRLLAARWQSEGSGSGRNSRLGGPKDWKKSQCLLGKKKSGSGISRGTAGSRASSSSSSGGTGGSGASGSGSSGGTGGSSSSGGTGISGSSGGAGGSGALNVSSRSGASSNGNCSSSGGTGGSGSSGGPGIVSGTGASGGSGTSDSSGSRGSGGSGADGSGAGSSGVNGGSGSSWGTGS</sequence>
<evidence type="ECO:0000256" key="6">
    <source>
        <dbReference type="ARBA" id="ARBA00023054"/>
    </source>
</evidence>
<feature type="non-terminal residue" evidence="13">
    <location>
        <position position="406"/>
    </location>
</feature>
<dbReference type="Gene3D" id="3.40.850.10">
    <property type="entry name" value="Kinesin motor domain"/>
    <property type="match status" value="1"/>
</dbReference>
<feature type="compositionally biased region" description="Low complexity" evidence="10">
    <location>
        <begin position="258"/>
        <end position="286"/>
    </location>
</feature>
<gene>
    <name evidence="13" type="primary">LOC103600795</name>
</gene>
<comment type="caution">
    <text evidence="9">Lacks conserved residue(s) required for the propagation of feature annotation.</text>
</comment>
<dbReference type="InterPro" id="IPR036961">
    <property type="entry name" value="Kinesin_motor_dom_sf"/>
</dbReference>
<feature type="compositionally biased region" description="Gly residues" evidence="10">
    <location>
        <begin position="287"/>
        <end position="325"/>
    </location>
</feature>
<feature type="region of interest" description="Disordered" evidence="10">
    <location>
        <begin position="240"/>
        <end position="406"/>
    </location>
</feature>
<feature type="compositionally biased region" description="Gly residues" evidence="10">
    <location>
        <begin position="345"/>
        <end position="369"/>
    </location>
</feature>
<keyword evidence="12" id="KW-1185">Reference proteome</keyword>
<evidence type="ECO:0000256" key="8">
    <source>
        <dbReference type="ARBA" id="ARBA00023212"/>
    </source>
</evidence>
<dbReference type="InterPro" id="IPR027640">
    <property type="entry name" value="Kinesin-like_fam"/>
</dbReference>
<dbReference type="GeneID" id="103600795"/>
<dbReference type="Proteomes" id="UP000694923">
    <property type="component" value="Unplaced"/>
</dbReference>
<keyword evidence="2" id="KW-0963">Cytoplasm</keyword>
<reference evidence="13" key="1">
    <citation type="submission" date="2025-08" db="UniProtKB">
        <authorList>
            <consortium name="RefSeq"/>
        </authorList>
    </citation>
    <scope>IDENTIFICATION</scope>
</reference>
<feature type="compositionally biased region" description="Low complexity" evidence="10">
    <location>
        <begin position="240"/>
        <end position="250"/>
    </location>
</feature>
<evidence type="ECO:0000256" key="7">
    <source>
        <dbReference type="ARBA" id="ARBA00023175"/>
    </source>
</evidence>
<evidence type="ECO:0000256" key="4">
    <source>
        <dbReference type="ARBA" id="ARBA00022741"/>
    </source>
</evidence>
<evidence type="ECO:0000256" key="5">
    <source>
        <dbReference type="ARBA" id="ARBA00022840"/>
    </source>
</evidence>
<dbReference type="Pfam" id="PF22923">
    <property type="entry name" value="KIF2A-like_1st"/>
    <property type="match status" value="1"/>
</dbReference>
<evidence type="ECO:0000259" key="11">
    <source>
        <dbReference type="PROSITE" id="PS50067"/>
    </source>
</evidence>
<evidence type="ECO:0000256" key="9">
    <source>
        <dbReference type="PROSITE-ProRule" id="PRU00283"/>
    </source>
</evidence>
<dbReference type="InterPro" id="IPR054473">
    <property type="entry name" value="KIF2A-like_N"/>
</dbReference>
<comment type="subcellular location">
    <subcellularLocation>
        <location evidence="1">Cytoplasm</location>
        <location evidence="1">Cytoskeleton</location>
    </subcellularLocation>
</comment>
<keyword evidence="5" id="KW-0067">ATP-binding</keyword>
<evidence type="ECO:0000313" key="13">
    <source>
        <dbReference type="RefSeq" id="XP_008583346.1"/>
    </source>
</evidence>
<keyword evidence="8" id="KW-0206">Cytoskeleton</keyword>
<proteinExistence type="inferred from homology"/>
<comment type="similarity">
    <text evidence="9">Belongs to the TRAFAC class myosin-kinesin ATPase superfamily. Kinesin family.</text>
</comment>
<feature type="compositionally biased region" description="Low complexity" evidence="10">
    <location>
        <begin position="330"/>
        <end position="344"/>
    </location>
</feature>
<name>A0ABM0RRV5_GALVR</name>
<feature type="region of interest" description="Disordered" evidence="10">
    <location>
        <begin position="34"/>
        <end position="118"/>
    </location>
</feature>
<evidence type="ECO:0000256" key="1">
    <source>
        <dbReference type="ARBA" id="ARBA00004245"/>
    </source>
</evidence>
<feature type="domain" description="Kinesin motor" evidence="11">
    <location>
        <begin position="155"/>
        <end position="226"/>
    </location>
</feature>
<dbReference type="RefSeq" id="XP_008583346.1">
    <property type="nucleotide sequence ID" value="XM_008585124.1"/>
</dbReference>
<keyword evidence="3" id="KW-0493">Microtubule</keyword>
<organism evidence="12 13">
    <name type="scientific">Galeopterus variegatus</name>
    <name type="common">Malayan flying lemur</name>
    <name type="synonym">Cynocephalus variegatus</name>
    <dbReference type="NCBI Taxonomy" id="482537"/>
    <lineage>
        <taxon>Eukaryota</taxon>
        <taxon>Metazoa</taxon>
        <taxon>Chordata</taxon>
        <taxon>Craniata</taxon>
        <taxon>Vertebrata</taxon>
        <taxon>Euteleostomi</taxon>
        <taxon>Mammalia</taxon>
        <taxon>Eutheria</taxon>
        <taxon>Euarchontoglires</taxon>
        <taxon>Dermoptera</taxon>
        <taxon>Cynocephalidae</taxon>
        <taxon>Galeopterus</taxon>
    </lineage>
</organism>
<dbReference type="PANTHER" id="PTHR47971">
    <property type="entry name" value="KINESIN-RELATED PROTEIN 6"/>
    <property type="match status" value="1"/>
</dbReference>